<dbReference type="Gene3D" id="3.30.1360.200">
    <property type="match status" value="1"/>
</dbReference>
<dbReference type="PANTHER" id="PTHR30081">
    <property type="entry name" value="PROTEIN-EXPORT MEMBRANE PROTEIN SEC"/>
    <property type="match status" value="1"/>
</dbReference>
<dbReference type="SUPFAM" id="SSF82866">
    <property type="entry name" value="Multidrug efflux transporter AcrB transmembrane domain"/>
    <property type="match status" value="2"/>
</dbReference>
<gene>
    <name evidence="13" type="primary">secD</name>
    <name evidence="14" type="synonym">secF</name>
    <name evidence="18" type="ORF">D8780_07070</name>
</gene>
<evidence type="ECO:0000259" key="17">
    <source>
        <dbReference type="Pfam" id="PF22599"/>
    </source>
</evidence>
<sequence length="849" mass="91740">MLQFARWKTVLIWLTVLAGVIVALPNLFSRSTLDALPDFVPTRQMTLGLDLQGGSHILLQIDTNEIRENRLKSIRDEARSALRGERIGYTGLAVSGNAVQFRLRDPSQMDAAREALSDTLSPISAGLFSGGQVTEVEMDEAQNGLVRLNLTEQGLAYRVSSALTQSVEVVGRRVNELGTTEPVIQRQGDDRILVQVPGLDDPERLKNLLGQTAQLTFQMVDTSTPVQDAIEGRPPAGSTIMYSTDDPPVPYLIEDRVIVSGESLVDAQPTFDQRTGEAVVSFRFDNRGAVRFGQATQQNVGRPFAIILDEAVISAPVIREPITGGSGQISGSFTTESAKDLAVLLRAGALPATLNIVEERTVGPGLGQDSIDAGLMASIIGSILVVGFMFAVYGTLGLIANVALVANIVLLIAILTFLGATLTLPGIAGIVLTVGMAVDSNVLIYERIREERRNGRKVLNAIETGFERALSTIVDANVTTLIAAVILFYLGTGPVRGFAVTLAIGIVTTVFTAFTLTRWLVGFWYKRTRAKELPGAPIKLVPDVTKIPFMWLRKAGFTISAILSVAALVAFFTVGMNLGIDFKGGTLIEAQSKTGQADIGDIRSRLSDLNLGEVQVQSFGSEREVLIRVGAQDAGDNAEQSAATKVQDELASDYDFRRTEVVGPTISSELARAGAIGVGVSLLAILLYIWFRFEWQFALGAIISTMHDVIMTIGFFVLTGIEFNISSIAAILTIVGYSLNDTVVVYDRVRENLRRYRKMPLPELLDVSMNDTLSRTVMTSLTTLLALGALFFFGGEVIRSFTAAMIFGIFIGTYSSIFNAAPLLILFKLRGSKMVKDEEDKVTPAGARV</sequence>
<evidence type="ECO:0000313" key="19">
    <source>
        <dbReference type="Proteomes" id="UP000281094"/>
    </source>
</evidence>
<dbReference type="InterPro" id="IPR005791">
    <property type="entry name" value="SecD"/>
</dbReference>
<evidence type="ECO:0000256" key="1">
    <source>
        <dbReference type="ARBA" id="ARBA00004651"/>
    </source>
</evidence>
<dbReference type="Pfam" id="PF22599">
    <property type="entry name" value="SecDF_P1_head"/>
    <property type="match status" value="1"/>
</dbReference>
<keyword evidence="9 13" id="KW-0472">Membrane</keyword>
<dbReference type="GO" id="GO:0065002">
    <property type="term" value="P:intracellular protein transmembrane transport"/>
    <property type="evidence" value="ECO:0007669"/>
    <property type="project" value="UniProtKB-UniRule"/>
</dbReference>
<keyword evidence="8 13" id="KW-0811">Translocation</keyword>
<feature type="transmembrane region" description="Helical" evidence="13">
    <location>
        <begin position="801"/>
        <end position="827"/>
    </location>
</feature>
<dbReference type="InterPro" id="IPR005665">
    <property type="entry name" value="SecF_bac"/>
</dbReference>
<keyword evidence="5 13" id="KW-0812">Transmembrane</keyword>
<comment type="similarity">
    <text evidence="11">In the C-terminal section; belongs to the SecD/SecF family. SecF subfamily.</text>
</comment>
<dbReference type="InterPro" id="IPR055344">
    <property type="entry name" value="SecD_SecF_C_bact"/>
</dbReference>
<dbReference type="Pfam" id="PF21760">
    <property type="entry name" value="SecD_1st"/>
    <property type="match status" value="1"/>
</dbReference>
<protein>
    <recommendedName>
        <fullName evidence="13 14">Multifunctional fusion protein</fullName>
    </recommendedName>
    <domain>
        <recommendedName>
            <fullName evidence="13">Protein translocase subunit SecD</fullName>
        </recommendedName>
    </domain>
    <domain>
        <recommendedName>
            <fullName evidence="14">Protein-export membrane protein SecF</fullName>
        </recommendedName>
    </domain>
</protein>
<evidence type="ECO:0000259" key="15">
    <source>
        <dbReference type="Pfam" id="PF02355"/>
    </source>
</evidence>
<keyword evidence="3 13" id="KW-1003">Cell membrane</keyword>
<evidence type="ECO:0000256" key="7">
    <source>
        <dbReference type="ARBA" id="ARBA00022989"/>
    </source>
</evidence>
<dbReference type="HAMAP" id="MF_01464_B">
    <property type="entry name" value="SecF_B"/>
    <property type="match status" value="1"/>
</dbReference>
<dbReference type="GO" id="GO:0006605">
    <property type="term" value="P:protein targeting"/>
    <property type="evidence" value="ECO:0007669"/>
    <property type="project" value="UniProtKB-UniRule"/>
</dbReference>
<evidence type="ECO:0000256" key="11">
    <source>
        <dbReference type="ARBA" id="ARBA00060856"/>
    </source>
</evidence>
<comment type="similarity">
    <text evidence="13">Belongs to the SecD/SecF family. SecD subfamily.</text>
</comment>
<dbReference type="FunFam" id="1.20.1640.10:FF:000024">
    <property type="entry name" value="Multifunctional fusion protein"/>
    <property type="match status" value="1"/>
</dbReference>
<dbReference type="AlphaFoldDB" id="A0A3L7JC28"/>
<evidence type="ECO:0000313" key="18">
    <source>
        <dbReference type="EMBL" id="RLQ88004.1"/>
    </source>
</evidence>
<feature type="transmembrane region" description="Helical" evidence="13">
    <location>
        <begin position="373"/>
        <end position="393"/>
    </location>
</feature>
<dbReference type="EMBL" id="RCWN01000001">
    <property type="protein sequence ID" value="RLQ88004.1"/>
    <property type="molecule type" value="Genomic_DNA"/>
</dbReference>
<evidence type="ECO:0000256" key="4">
    <source>
        <dbReference type="ARBA" id="ARBA00022519"/>
    </source>
</evidence>
<feature type="transmembrane region" description="Helical" evidence="13">
    <location>
        <begin position="426"/>
        <end position="448"/>
    </location>
</feature>
<comment type="caution">
    <text evidence="18">The sequence shown here is derived from an EMBL/GenBank/DDBJ whole genome shotgun (WGS) entry which is preliminary data.</text>
</comment>
<dbReference type="PRINTS" id="PR01755">
    <property type="entry name" value="SECFTRNLCASE"/>
</dbReference>
<comment type="similarity">
    <text evidence="12">In the N-terminal section; belongs to the SecD/SecF family. SecD subfamily.</text>
</comment>
<dbReference type="InterPro" id="IPR048631">
    <property type="entry name" value="SecD_1st"/>
</dbReference>
<evidence type="ECO:0000259" key="16">
    <source>
        <dbReference type="Pfam" id="PF21760"/>
    </source>
</evidence>
<dbReference type="FunFam" id="1.20.1640.10:FF:000004">
    <property type="entry name" value="Protein translocase subunit SecD"/>
    <property type="match status" value="1"/>
</dbReference>
<feature type="transmembrane region" description="Helical" evidence="13">
    <location>
        <begin position="555"/>
        <end position="574"/>
    </location>
</feature>
<evidence type="ECO:0000256" key="2">
    <source>
        <dbReference type="ARBA" id="ARBA00022448"/>
    </source>
</evidence>
<feature type="transmembrane region" description="Helical" evidence="13">
    <location>
        <begin position="777"/>
        <end position="795"/>
    </location>
</feature>
<dbReference type="GO" id="GO:0043952">
    <property type="term" value="P:protein transport by the Sec complex"/>
    <property type="evidence" value="ECO:0007669"/>
    <property type="project" value="UniProtKB-UniRule"/>
</dbReference>
<comment type="function">
    <text evidence="10 13">Part of the Sec protein translocase complex. Interacts with the SecYEG preprotein conducting channel. SecDF uses the proton motive force (PMF) to complete protein translocation after the ATP-dependent function of SecA.</text>
</comment>
<feature type="domain" description="SecDF P1 head subdomain" evidence="17">
    <location>
        <begin position="240"/>
        <end position="352"/>
    </location>
</feature>
<dbReference type="HAMAP" id="MF_01463_B">
    <property type="entry name" value="SecD_B"/>
    <property type="match status" value="1"/>
</dbReference>
<keyword evidence="19" id="KW-1185">Reference proteome</keyword>
<dbReference type="Gene3D" id="1.20.1640.10">
    <property type="entry name" value="Multidrug efflux transporter AcrB transmembrane domain"/>
    <property type="match status" value="2"/>
</dbReference>
<reference evidence="18 19" key="1">
    <citation type="submission" date="2018-10" db="EMBL/GenBank/DDBJ databases">
        <title>Notoacmeibacter sp. M2BS9Y-3-1, whole genome shotgun sequence.</title>
        <authorList>
            <person name="Tuo L."/>
        </authorList>
    </citation>
    <scope>NUCLEOTIDE SEQUENCE [LARGE SCALE GENOMIC DNA]</scope>
    <source>
        <strain evidence="18 19">M2BS9Y-3-1</strain>
    </source>
</reference>
<evidence type="ECO:0000256" key="5">
    <source>
        <dbReference type="ARBA" id="ARBA00022692"/>
    </source>
</evidence>
<proteinExistence type="inferred from homology"/>
<feature type="transmembrane region" description="Helical" evidence="13">
    <location>
        <begin position="497"/>
        <end position="521"/>
    </location>
</feature>
<dbReference type="NCBIfam" id="NF009583">
    <property type="entry name" value="PRK13024.1-3"/>
    <property type="match status" value="1"/>
</dbReference>
<keyword evidence="7 13" id="KW-1133">Transmembrane helix</keyword>
<accession>A0A3L7JC28</accession>
<dbReference type="NCBIfam" id="TIGR00966">
    <property type="entry name" value="transloc_SecF"/>
    <property type="match status" value="1"/>
</dbReference>
<dbReference type="NCBIfam" id="TIGR01129">
    <property type="entry name" value="secD"/>
    <property type="match status" value="1"/>
</dbReference>
<comment type="caution">
    <text evidence="13">Lacks conserved residue(s) required for the propagation of feature annotation.</text>
</comment>
<keyword evidence="4" id="KW-0997">Cell inner membrane</keyword>
<dbReference type="Proteomes" id="UP000281094">
    <property type="component" value="Unassembled WGS sequence"/>
</dbReference>
<evidence type="ECO:0000256" key="14">
    <source>
        <dbReference type="HAMAP-Rule" id="MF_01464"/>
    </source>
</evidence>
<dbReference type="InterPro" id="IPR022813">
    <property type="entry name" value="SecD/SecF_arch_bac"/>
</dbReference>
<evidence type="ECO:0000256" key="3">
    <source>
        <dbReference type="ARBA" id="ARBA00022475"/>
    </source>
</evidence>
<evidence type="ECO:0000256" key="8">
    <source>
        <dbReference type="ARBA" id="ARBA00023010"/>
    </source>
</evidence>
<feature type="domain" description="Protein export membrane protein SecD/SecF C-terminal" evidence="15">
    <location>
        <begin position="355"/>
        <end position="517"/>
    </location>
</feature>
<dbReference type="PANTHER" id="PTHR30081:SF1">
    <property type="entry name" value="PROTEIN TRANSLOCASE SUBUNIT SECD"/>
    <property type="match status" value="1"/>
</dbReference>
<comment type="subcellular location">
    <subcellularLocation>
        <location evidence="1 13">Cell membrane</location>
        <topology evidence="1 13">Multi-pass membrane protein</topology>
    </subcellularLocation>
</comment>
<comment type="similarity">
    <text evidence="14">Belongs to the SecD/SecF family. SecF subfamily.</text>
</comment>
<comment type="subunit">
    <text evidence="14">Forms a complex with SecD. Part of the essential Sec protein translocation apparatus which comprises SecA, SecYEG and auxiliary proteins SecDF-YajC and YidC.</text>
</comment>
<dbReference type="InterPro" id="IPR054384">
    <property type="entry name" value="SecDF_P1_head"/>
</dbReference>
<dbReference type="InterPro" id="IPR022646">
    <property type="entry name" value="SecD/SecF_CS"/>
</dbReference>
<dbReference type="GO" id="GO:0015450">
    <property type="term" value="F:protein-transporting ATPase activity"/>
    <property type="evidence" value="ECO:0007669"/>
    <property type="project" value="InterPro"/>
</dbReference>
<feature type="transmembrane region" description="Helical" evidence="13">
    <location>
        <begin position="670"/>
        <end position="690"/>
    </location>
</feature>
<evidence type="ECO:0000256" key="10">
    <source>
        <dbReference type="ARBA" id="ARBA00059018"/>
    </source>
</evidence>
<evidence type="ECO:0000256" key="13">
    <source>
        <dbReference type="HAMAP-Rule" id="MF_01463"/>
    </source>
</evidence>
<feature type="domain" description="Protein export membrane protein SecD/SecF C-terminal" evidence="15">
    <location>
        <begin position="647"/>
        <end position="828"/>
    </location>
</feature>
<feature type="transmembrane region" description="Helical" evidence="13">
    <location>
        <begin position="469"/>
        <end position="491"/>
    </location>
</feature>
<evidence type="ECO:0000256" key="12">
    <source>
        <dbReference type="ARBA" id="ARBA00061053"/>
    </source>
</evidence>
<dbReference type="InterPro" id="IPR022645">
    <property type="entry name" value="SecD/SecF_bac"/>
</dbReference>
<evidence type="ECO:0000256" key="6">
    <source>
        <dbReference type="ARBA" id="ARBA00022927"/>
    </source>
</evidence>
<dbReference type="InterPro" id="IPR048634">
    <property type="entry name" value="SecD_SecF_C"/>
</dbReference>
<dbReference type="Pfam" id="PF07549">
    <property type="entry name" value="Sec_GG"/>
    <property type="match status" value="2"/>
</dbReference>
<dbReference type="NCBIfam" id="NF011315">
    <property type="entry name" value="PRK14726.1"/>
    <property type="match status" value="1"/>
</dbReference>
<name>A0A3L7JC28_9HYPH</name>
<keyword evidence="2 13" id="KW-0813">Transport</keyword>
<dbReference type="Pfam" id="PF02355">
    <property type="entry name" value="SecD_SecF_C"/>
    <property type="match status" value="2"/>
</dbReference>
<dbReference type="NCBIfam" id="TIGR00916">
    <property type="entry name" value="2A0604s01"/>
    <property type="match status" value="2"/>
</dbReference>
<dbReference type="FunFam" id="3.30.1360.200:FF:000002">
    <property type="entry name" value="Preprotein translocase subunit SecD"/>
    <property type="match status" value="1"/>
</dbReference>
<feature type="domain" description="Protein translocase subunit SecDF P1" evidence="16">
    <location>
        <begin position="164"/>
        <end position="221"/>
    </location>
</feature>
<keyword evidence="6 13" id="KW-0653">Protein transport</keyword>
<dbReference type="Gene3D" id="3.30.70.3400">
    <property type="match status" value="2"/>
</dbReference>
<feature type="transmembrane region" description="Helical" evidence="13">
    <location>
        <begin position="398"/>
        <end position="420"/>
    </location>
</feature>
<comment type="subunit">
    <text evidence="13">Forms a complex with SecF. Part of the essential Sec protein translocation apparatus which comprises SecA, SecYEG and auxiliary proteins SecDF-YajC and YidC.</text>
</comment>
<dbReference type="GO" id="GO:0005886">
    <property type="term" value="C:plasma membrane"/>
    <property type="evidence" value="ECO:0007669"/>
    <property type="project" value="UniProtKB-SubCell"/>
</dbReference>
<organism evidence="18 19">
    <name type="scientific">Notoacmeibacter ruber</name>
    <dbReference type="NCBI Taxonomy" id="2670375"/>
    <lineage>
        <taxon>Bacteria</taxon>
        <taxon>Pseudomonadati</taxon>
        <taxon>Pseudomonadota</taxon>
        <taxon>Alphaproteobacteria</taxon>
        <taxon>Hyphomicrobiales</taxon>
        <taxon>Notoacmeibacteraceae</taxon>
        <taxon>Notoacmeibacter</taxon>
    </lineage>
</organism>
<dbReference type="FunFam" id="3.30.70.3400:FF:000006">
    <property type="entry name" value="Protein translocase subunit SecD"/>
    <property type="match status" value="1"/>
</dbReference>
<evidence type="ECO:0000256" key="9">
    <source>
        <dbReference type="ARBA" id="ARBA00023136"/>
    </source>
</evidence>
<dbReference type="RefSeq" id="WP_121644968.1">
    <property type="nucleotide sequence ID" value="NZ_RCWN01000001.1"/>
</dbReference>